<dbReference type="EC" id="2.7.13.3" evidence="2"/>
<keyword evidence="3 4" id="KW-0597">Phosphoprotein</keyword>
<dbReference type="Gene3D" id="3.40.50.2300">
    <property type="match status" value="1"/>
</dbReference>
<evidence type="ECO:0000259" key="7">
    <source>
        <dbReference type="PROSITE" id="PS50110"/>
    </source>
</evidence>
<accession>A0A2S5TIS7</accession>
<dbReference type="Pfam" id="PF00512">
    <property type="entry name" value="HisKA"/>
    <property type="match status" value="1"/>
</dbReference>
<dbReference type="SMART" id="SM00387">
    <property type="entry name" value="HATPase_c"/>
    <property type="match status" value="1"/>
</dbReference>
<dbReference type="PROSITE" id="PS50110">
    <property type="entry name" value="RESPONSE_REGULATORY"/>
    <property type="match status" value="1"/>
</dbReference>
<dbReference type="GO" id="GO:0000155">
    <property type="term" value="F:phosphorelay sensor kinase activity"/>
    <property type="evidence" value="ECO:0007669"/>
    <property type="project" value="InterPro"/>
</dbReference>
<evidence type="ECO:0000256" key="1">
    <source>
        <dbReference type="ARBA" id="ARBA00000085"/>
    </source>
</evidence>
<dbReference type="SUPFAM" id="SSF52172">
    <property type="entry name" value="CheY-like"/>
    <property type="match status" value="1"/>
</dbReference>
<comment type="caution">
    <text evidence="8">The sequence shown here is derived from an EMBL/GenBank/DDBJ whole genome shotgun (WGS) entry which is preliminary data.</text>
</comment>
<keyword evidence="8" id="KW-0808">Transferase</keyword>
<gene>
    <name evidence="8" type="ORF">C3942_04240</name>
</gene>
<dbReference type="Gene3D" id="3.30.565.10">
    <property type="entry name" value="Histidine kinase-like ATPase, C-terminal domain"/>
    <property type="match status" value="1"/>
</dbReference>
<dbReference type="CDD" id="cd00082">
    <property type="entry name" value="HisKA"/>
    <property type="match status" value="1"/>
</dbReference>
<keyword evidence="8" id="KW-0418">Kinase</keyword>
<dbReference type="CDD" id="cd19920">
    <property type="entry name" value="REC_PA4781-like"/>
    <property type="match status" value="1"/>
</dbReference>
<keyword evidence="5" id="KW-0175">Coiled coil</keyword>
<dbReference type="InterPro" id="IPR003594">
    <property type="entry name" value="HATPase_dom"/>
</dbReference>
<comment type="catalytic activity">
    <reaction evidence="1">
        <text>ATP + protein L-histidine = ADP + protein N-phospho-L-histidine.</text>
        <dbReference type="EC" id="2.7.13.3"/>
    </reaction>
</comment>
<keyword evidence="9" id="KW-1185">Reference proteome</keyword>
<evidence type="ECO:0000256" key="3">
    <source>
        <dbReference type="ARBA" id="ARBA00022553"/>
    </source>
</evidence>
<dbReference type="InterPro" id="IPR003661">
    <property type="entry name" value="HisK_dim/P_dom"/>
</dbReference>
<dbReference type="Gene3D" id="1.10.287.130">
    <property type="match status" value="1"/>
</dbReference>
<feature type="modified residue" description="4-aspartylphosphate" evidence="4">
    <location>
        <position position="62"/>
    </location>
</feature>
<dbReference type="SMART" id="SM00388">
    <property type="entry name" value="HisKA"/>
    <property type="match status" value="1"/>
</dbReference>
<evidence type="ECO:0000256" key="4">
    <source>
        <dbReference type="PROSITE-ProRule" id="PRU00169"/>
    </source>
</evidence>
<dbReference type="EMBL" id="PSNW01000002">
    <property type="protein sequence ID" value="PPE74893.1"/>
    <property type="molecule type" value="Genomic_DNA"/>
</dbReference>
<dbReference type="SUPFAM" id="SSF55874">
    <property type="entry name" value="ATPase domain of HSP90 chaperone/DNA topoisomerase II/histidine kinase"/>
    <property type="match status" value="1"/>
</dbReference>
<protein>
    <recommendedName>
        <fullName evidence="2">histidine kinase</fullName>
        <ecNumber evidence="2">2.7.13.3</ecNumber>
    </recommendedName>
</protein>
<dbReference type="Pfam" id="PF00072">
    <property type="entry name" value="Response_reg"/>
    <property type="match status" value="1"/>
</dbReference>
<dbReference type="InterPro" id="IPR001789">
    <property type="entry name" value="Sig_transdc_resp-reg_receiver"/>
</dbReference>
<feature type="domain" description="Response regulatory" evidence="7">
    <location>
        <begin position="13"/>
        <end position="129"/>
    </location>
</feature>
<name>A0A2S5TIS7_9GAMM</name>
<dbReference type="Pfam" id="PF02518">
    <property type="entry name" value="HATPase_c"/>
    <property type="match status" value="1"/>
</dbReference>
<dbReference type="PRINTS" id="PR00344">
    <property type="entry name" value="BCTRLSENSOR"/>
</dbReference>
<dbReference type="AlphaFoldDB" id="A0A2S5TIS7"/>
<evidence type="ECO:0000313" key="9">
    <source>
        <dbReference type="Proteomes" id="UP000238220"/>
    </source>
</evidence>
<dbReference type="RefSeq" id="WP_104229120.1">
    <property type="nucleotide sequence ID" value="NZ_PSNW01000002.1"/>
</dbReference>
<feature type="domain" description="Histidine kinase" evidence="6">
    <location>
        <begin position="151"/>
        <end position="368"/>
    </location>
</feature>
<dbReference type="InterPro" id="IPR036890">
    <property type="entry name" value="HATPase_C_sf"/>
</dbReference>
<dbReference type="InterPro" id="IPR004358">
    <property type="entry name" value="Sig_transdc_His_kin-like_C"/>
</dbReference>
<dbReference type="SMART" id="SM00448">
    <property type="entry name" value="REC"/>
    <property type="match status" value="1"/>
</dbReference>
<dbReference type="PANTHER" id="PTHR43547">
    <property type="entry name" value="TWO-COMPONENT HISTIDINE KINASE"/>
    <property type="match status" value="1"/>
</dbReference>
<reference evidence="8 9" key="1">
    <citation type="submission" date="2018-02" db="EMBL/GenBank/DDBJ databases">
        <title>Genome sequencing of Solimonas sp. HR-BB.</title>
        <authorList>
            <person name="Lee Y."/>
            <person name="Jeon C.O."/>
        </authorList>
    </citation>
    <scope>NUCLEOTIDE SEQUENCE [LARGE SCALE GENOMIC DNA]</scope>
    <source>
        <strain evidence="8 9">HR-BB</strain>
    </source>
</reference>
<organism evidence="8 9">
    <name type="scientific">Solimonas fluminis</name>
    <dbReference type="NCBI Taxonomy" id="2086571"/>
    <lineage>
        <taxon>Bacteria</taxon>
        <taxon>Pseudomonadati</taxon>
        <taxon>Pseudomonadota</taxon>
        <taxon>Gammaproteobacteria</taxon>
        <taxon>Nevskiales</taxon>
        <taxon>Nevskiaceae</taxon>
        <taxon>Solimonas</taxon>
    </lineage>
</organism>
<dbReference type="PANTHER" id="PTHR43547:SF2">
    <property type="entry name" value="HYBRID SIGNAL TRANSDUCTION HISTIDINE KINASE C"/>
    <property type="match status" value="1"/>
</dbReference>
<proteinExistence type="predicted"/>
<dbReference type="Proteomes" id="UP000238220">
    <property type="component" value="Unassembled WGS sequence"/>
</dbReference>
<evidence type="ECO:0000259" key="6">
    <source>
        <dbReference type="PROSITE" id="PS50109"/>
    </source>
</evidence>
<sequence length="370" mass="40863">MNESADRDRPAPLVMVVDDNPANVQLLGQLLDGAGYNVVPATSGAQALERAASRRPDLVLLDMMMPGMDGSEVIRRLHALPGLADLPVIFVTAAEGVDELARGFELGAVDYLTKPFVARELLVRVRTHVELKRARDHLQMVLHERDEIVNIVAHDLKNPLTCIRFANQLLSRTEDPARRSELMQEIEECSEEALKFVQRFLSQRAEGEALRELHSERIDLCAMAAQALRLQQAEAEVRGLRLRLESSEAEVAALGDHMAARNVLQNLLSNAIRHSPEGEEILVVLSSMRGGNARCLVMDRGPGISEADQKKLFQRFARIVTARAAPEYSSGLGLAIAKHDITRMGGHLWYEPRPGGGSVFGFELPQQRAP</sequence>
<dbReference type="OrthoDB" id="8874570at2"/>
<evidence type="ECO:0000313" key="8">
    <source>
        <dbReference type="EMBL" id="PPE74893.1"/>
    </source>
</evidence>
<dbReference type="InterPro" id="IPR011006">
    <property type="entry name" value="CheY-like_superfamily"/>
</dbReference>
<dbReference type="PROSITE" id="PS50109">
    <property type="entry name" value="HIS_KIN"/>
    <property type="match status" value="1"/>
</dbReference>
<dbReference type="InterPro" id="IPR005467">
    <property type="entry name" value="His_kinase_dom"/>
</dbReference>
<evidence type="ECO:0000256" key="2">
    <source>
        <dbReference type="ARBA" id="ARBA00012438"/>
    </source>
</evidence>
<feature type="coiled-coil region" evidence="5">
    <location>
        <begin position="223"/>
        <end position="250"/>
    </location>
</feature>
<evidence type="ECO:0000256" key="5">
    <source>
        <dbReference type="SAM" id="Coils"/>
    </source>
</evidence>